<accession>A0A3M7QN63</accession>
<gene>
    <name evidence="1" type="ORF">BpHYR1_032836</name>
</gene>
<keyword evidence="2" id="KW-1185">Reference proteome</keyword>
<name>A0A3M7QN63_BRAPC</name>
<sequence length="146" mass="17034">MTDFRSRSSFKEKDIQKILLKVNFSFLFTSKIYKNLIPLGFHIISYSEIFPLPPIPVSLDSEIKNTILVKFGFVPSSISTDRPTRPALPVRPDLYCFKINYHYDVKIISRFLCDKSECKSLVLNPFRARKKFKRIASPEKKYDASF</sequence>
<dbReference type="Proteomes" id="UP000276133">
    <property type="component" value="Unassembled WGS sequence"/>
</dbReference>
<comment type="caution">
    <text evidence="1">The sequence shown here is derived from an EMBL/GenBank/DDBJ whole genome shotgun (WGS) entry which is preliminary data.</text>
</comment>
<evidence type="ECO:0000313" key="1">
    <source>
        <dbReference type="EMBL" id="RNA12730.1"/>
    </source>
</evidence>
<organism evidence="1 2">
    <name type="scientific">Brachionus plicatilis</name>
    <name type="common">Marine rotifer</name>
    <name type="synonym">Brachionus muelleri</name>
    <dbReference type="NCBI Taxonomy" id="10195"/>
    <lineage>
        <taxon>Eukaryota</taxon>
        <taxon>Metazoa</taxon>
        <taxon>Spiralia</taxon>
        <taxon>Gnathifera</taxon>
        <taxon>Rotifera</taxon>
        <taxon>Eurotatoria</taxon>
        <taxon>Monogononta</taxon>
        <taxon>Pseudotrocha</taxon>
        <taxon>Ploima</taxon>
        <taxon>Brachionidae</taxon>
        <taxon>Brachionus</taxon>
    </lineage>
</organism>
<protein>
    <submittedName>
        <fullName evidence="1">Uncharacterized protein</fullName>
    </submittedName>
</protein>
<evidence type="ECO:0000313" key="2">
    <source>
        <dbReference type="Proteomes" id="UP000276133"/>
    </source>
</evidence>
<dbReference type="AlphaFoldDB" id="A0A3M7QN63"/>
<proteinExistence type="predicted"/>
<reference evidence="1 2" key="1">
    <citation type="journal article" date="2018" name="Sci. Rep.">
        <title>Genomic signatures of local adaptation to the degree of environmental predictability in rotifers.</title>
        <authorList>
            <person name="Franch-Gras L."/>
            <person name="Hahn C."/>
            <person name="Garcia-Roger E.M."/>
            <person name="Carmona M.J."/>
            <person name="Serra M."/>
            <person name="Gomez A."/>
        </authorList>
    </citation>
    <scope>NUCLEOTIDE SEQUENCE [LARGE SCALE GENOMIC DNA]</scope>
    <source>
        <strain evidence="1">HYR1</strain>
    </source>
</reference>
<dbReference type="EMBL" id="REGN01005627">
    <property type="protein sequence ID" value="RNA12730.1"/>
    <property type="molecule type" value="Genomic_DNA"/>
</dbReference>